<comment type="caution">
    <text evidence="1">The sequence shown here is derived from an EMBL/GenBank/DDBJ whole genome shotgun (WGS) entry which is preliminary data.</text>
</comment>
<dbReference type="EMBL" id="JAIWQS010000008">
    <property type="protein sequence ID" value="KAJ8900615.1"/>
    <property type="molecule type" value="Genomic_DNA"/>
</dbReference>
<gene>
    <name evidence="1" type="ORF">K2173_025392</name>
</gene>
<accession>A0AAV8UDM1</accession>
<name>A0AAV8UDM1_9ROSI</name>
<reference evidence="1 2" key="1">
    <citation type="submission" date="2021-09" db="EMBL/GenBank/DDBJ databases">
        <title>Genomic insights and catalytic innovation underlie evolution of tropane alkaloids biosynthesis.</title>
        <authorList>
            <person name="Wang Y.-J."/>
            <person name="Tian T."/>
            <person name="Huang J.-P."/>
            <person name="Huang S.-X."/>
        </authorList>
    </citation>
    <scope>NUCLEOTIDE SEQUENCE [LARGE SCALE GENOMIC DNA]</scope>
    <source>
        <strain evidence="1">KIB-2018</strain>
        <tissue evidence="1">Leaf</tissue>
    </source>
</reference>
<dbReference type="AlphaFoldDB" id="A0AAV8UDM1"/>
<protein>
    <submittedName>
        <fullName evidence="1">Uncharacterized protein</fullName>
    </submittedName>
</protein>
<evidence type="ECO:0000313" key="1">
    <source>
        <dbReference type="EMBL" id="KAJ8900615.1"/>
    </source>
</evidence>
<keyword evidence="2" id="KW-1185">Reference proteome</keyword>
<sequence length="152" mass="17054">MMGHNEKGKAPQGSRFNVLQTHETDLANHHQRIPKATSSLEQNLPHHTLDKLHVEESHTCMQLMQRNEQMLDLANTTYPFYPTTDPLPSSDLIWQPPVPPDLADLERRGIGLCPATDGKMEMSVVPETQAYPEELRVAIEADGVMAVEHDVP</sequence>
<organism evidence="1 2">
    <name type="scientific">Erythroxylum novogranatense</name>
    <dbReference type="NCBI Taxonomy" id="1862640"/>
    <lineage>
        <taxon>Eukaryota</taxon>
        <taxon>Viridiplantae</taxon>
        <taxon>Streptophyta</taxon>
        <taxon>Embryophyta</taxon>
        <taxon>Tracheophyta</taxon>
        <taxon>Spermatophyta</taxon>
        <taxon>Magnoliopsida</taxon>
        <taxon>eudicotyledons</taxon>
        <taxon>Gunneridae</taxon>
        <taxon>Pentapetalae</taxon>
        <taxon>rosids</taxon>
        <taxon>fabids</taxon>
        <taxon>Malpighiales</taxon>
        <taxon>Erythroxylaceae</taxon>
        <taxon>Erythroxylum</taxon>
    </lineage>
</organism>
<dbReference type="Proteomes" id="UP001159364">
    <property type="component" value="Linkage Group LG08"/>
</dbReference>
<proteinExistence type="predicted"/>
<evidence type="ECO:0000313" key="2">
    <source>
        <dbReference type="Proteomes" id="UP001159364"/>
    </source>
</evidence>